<dbReference type="RefSeq" id="WP_254572794.1">
    <property type="nucleotide sequence ID" value="NZ_CP098502.1"/>
</dbReference>
<evidence type="ECO:0000259" key="4">
    <source>
        <dbReference type="PROSITE" id="PS01031"/>
    </source>
</evidence>
<dbReference type="PANTHER" id="PTHR11527">
    <property type="entry name" value="HEAT-SHOCK PROTEIN 20 FAMILY MEMBER"/>
    <property type="match status" value="1"/>
</dbReference>
<dbReference type="CDD" id="cd06464">
    <property type="entry name" value="ACD_sHsps-like"/>
    <property type="match status" value="1"/>
</dbReference>
<dbReference type="InterPro" id="IPR031107">
    <property type="entry name" value="Small_HSP"/>
</dbReference>
<evidence type="ECO:0000313" key="6">
    <source>
        <dbReference type="Proteomes" id="UP001056035"/>
    </source>
</evidence>
<protein>
    <submittedName>
        <fullName evidence="5">Hsp20/alpha crystallin family protein</fullName>
    </submittedName>
</protein>
<dbReference type="InterPro" id="IPR008978">
    <property type="entry name" value="HSP20-like_chaperone"/>
</dbReference>
<dbReference type="InterPro" id="IPR002068">
    <property type="entry name" value="A-crystallin/Hsp20_dom"/>
</dbReference>
<evidence type="ECO:0000256" key="3">
    <source>
        <dbReference type="SAM" id="MobiDB-lite"/>
    </source>
</evidence>
<dbReference type="SUPFAM" id="SSF49764">
    <property type="entry name" value="HSP20-like chaperones"/>
    <property type="match status" value="1"/>
</dbReference>
<dbReference type="PROSITE" id="PS01031">
    <property type="entry name" value="SHSP"/>
    <property type="match status" value="1"/>
</dbReference>
<feature type="region of interest" description="Disordered" evidence="3">
    <location>
        <begin position="61"/>
        <end position="81"/>
    </location>
</feature>
<evidence type="ECO:0000256" key="2">
    <source>
        <dbReference type="RuleBase" id="RU003616"/>
    </source>
</evidence>
<gene>
    <name evidence="5" type="ORF">NBH00_07895</name>
</gene>
<name>A0ABY5DWS4_9ACTN</name>
<keyword evidence="6" id="KW-1185">Reference proteome</keyword>
<evidence type="ECO:0000313" key="5">
    <source>
        <dbReference type="EMBL" id="UTI66116.1"/>
    </source>
</evidence>
<feature type="domain" description="SHSP" evidence="4">
    <location>
        <begin position="15"/>
        <end position="130"/>
    </location>
</feature>
<reference evidence="5 6" key="1">
    <citation type="submission" date="2022-06" db="EMBL/GenBank/DDBJ databases">
        <title>Paraconexibacter antarcticus.</title>
        <authorList>
            <person name="Kim C.S."/>
        </authorList>
    </citation>
    <scope>NUCLEOTIDE SEQUENCE [LARGE SCALE GENOMIC DNA]</scope>
    <source>
        <strain evidence="5 6">02-257</strain>
    </source>
</reference>
<proteinExistence type="inferred from homology"/>
<dbReference type="Pfam" id="PF00011">
    <property type="entry name" value="HSP20"/>
    <property type="match status" value="1"/>
</dbReference>
<dbReference type="Proteomes" id="UP001056035">
    <property type="component" value="Chromosome"/>
</dbReference>
<organism evidence="5 6">
    <name type="scientific">Paraconexibacter antarcticus</name>
    <dbReference type="NCBI Taxonomy" id="2949664"/>
    <lineage>
        <taxon>Bacteria</taxon>
        <taxon>Bacillati</taxon>
        <taxon>Actinomycetota</taxon>
        <taxon>Thermoleophilia</taxon>
        <taxon>Solirubrobacterales</taxon>
        <taxon>Paraconexibacteraceae</taxon>
        <taxon>Paraconexibacter</taxon>
    </lineage>
</organism>
<sequence length="156" mass="16323">MALTSWDTPAGGRGAAGGRYVPAADVAIGERDIVAAFDVPGVDPGDLAVEVHEGFLTVRGSRRPAWPGEGSGRAHRERPAGTFERTLRLPADADVDAITAALDKGVLSLIVPRLARPAAHRVPIGEAQPAGAEKKTRRLSLDGIAAELVRGPRRRG</sequence>
<dbReference type="EMBL" id="CP098502">
    <property type="protein sequence ID" value="UTI66116.1"/>
    <property type="molecule type" value="Genomic_DNA"/>
</dbReference>
<dbReference type="Gene3D" id="2.60.40.790">
    <property type="match status" value="1"/>
</dbReference>
<evidence type="ECO:0000256" key="1">
    <source>
        <dbReference type="PROSITE-ProRule" id="PRU00285"/>
    </source>
</evidence>
<accession>A0ABY5DWS4</accession>
<comment type="similarity">
    <text evidence="1 2">Belongs to the small heat shock protein (HSP20) family.</text>
</comment>